<accession>A0AAV4H7H4</accession>
<evidence type="ECO:0000313" key="3">
    <source>
        <dbReference type="Proteomes" id="UP000762676"/>
    </source>
</evidence>
<name>A0AAV4H7H4_9GAST</name>
<comment type="caution">
    <text evidence="2">The sequence shown here is derived from an EMBL/GenBank/DDBJ whole genome shotgun (WGS) entry which is preliminary data.</text>
</comment>
<feature type="compositionally biased region" description="Acidic residues" evidence="1">
    <location>
        <begin position="10"/>
        <end position="27"/>
    </location>
</feature>
<sequence length="88" mass="10173">MMMIMMMMINDDDDDDDDNDDDDDDDNDGNKDNDDCFVAMVRYSLLNFSLTPCFYLDIFFANVTAAAGKCQRVPGWLQNKTIQMSSFW</sequence>
<gene>
    <name evidence="2" type="ORF">ElyMa_004358800</name>
</gene>
<evidence type="ECO:0000313" key="2">
    <source>
        <dbReference type="EMBL" id="GFR92661.1"/>
    </source>
</evidence>
<dbReference type="AlphaFoldDB" id="A0AAV4H7H4"/>
<dbReference type="EMBL" id="BMAT01008789">
    <property type="protein sequence ID" value="GFR92661.1"/>
    <property type="molecule type" value="Genomic_DNA"/>
</dbReference>
<keyword evidence="3" id="KW-1185">Reference proteome</keyword>
<protein>
    <submittedName>
        <fullName evidence="2">Uncharacterized protein</fullName>
    </submittedName>
</protein>
<feature type="region of interest" description="Disordered" evidence="1">
    <location>
        <begin position="9"/>
        <end position="34"/>
    </location>
</feature>
<organism evidence="2 3">
    <name type="scientific">Elysia marginata</name>
    <dbReference type="NCBI Taxonomy" id="1093978"/>
    <lineage>
        <taxon>Eukaryota</taxon>
        <taxon>Metazoa</taxon>
        <taxon>Spiralia</taxon>
        <taxon>Lophotrochozoa</taxon>
        <taxon>Mollusca</taxon>
        <taxon>Gastropoda</taxon>
        <taxon>Heterobranchia</taxon>
        <taxon>Euthyneura</taxon>
        <taxon>Panpulmonata</taxon>
        <taxon>Sacoglossa</taxon>
        <taxon>Placobranchoidea</taxon>
        <taxon>Plakobranchidae</taxon>
        <taxon>Elysia</taxon>
    </lineage>
</organism>
<evidence type="ECO:0000256" key="1">
    <source>
        <dbReference type="SAM" id="MobiDB-lite"/>
    </source>
</evidence>
<reference evidence="2 3" key="1">
    <citation type="journal article" date="2021" name="Elife">
        <title>Chloroplast acquisition without the gene transfer in kleptoplastic sea slugs, Plakobranchus ocellatus.</title>
        <authorList>
            <person name="Maeda T."/>
            <person name="Takahashi S."/>
            <person name="Yoshida T."/>
            <person name="Shimamura S."/>
            <person name="Takaki Y."/>
            <person name="Nagai Y."/>
            <person name="Toyoda A."/>
            <person name="Suzuki Y."/>
            <person name="Arimoto A."/>
            <person name="Ishii H."/>
            <person name="Satoh N."/>
            <person name="Nishiyama T."/>
            <person name="Hasebe M."/>
            <person name="Maruyama T."/>
            <person name="Minagawa J."/>
            <person name="Obokata J."/>
            <person name="Shigenobu S."/>
        </authorList>
    </citation>
    <scope>NUCLEOTIDE SEQUENCE [LARGE SCALE GENOMIC DNA]</scope>
</reference>
<dbReference type="Proteomes" id="UP000762676">
    <property type="component" value="Unassembled WGS sequence"/>
</dbReference>
<proteinExistence type="predicted"/>